<comment type="caution">
    <text evidence="2">The sequence shown here is derived from an EMBL/GenBank/DDBJ whole genome shotgun (WGS) entry which is preliminary data.</text>
</comment>
<feature type="compositionally biased region" description="Basic and acidic residues" evidence="1">
    <location>
        <begin position="49"/>
        <end position="59"/>
    </location>
</feature>
<organism evidence="2 3">
    <name type="scientific">Pangasianodon hypophthalmus</name>
    <name type="common">Striped catfish</name>
    <name type="synonym">Helicophagus hypophthalmus</name>
    <dbReference type="NCBI Taxonomy" id="310915"/>
    <lineage>
        <taxon>Eukaryota</taxon>
        <taxon>Metazoa</taxon>
        <taxon>Chordata</taxon>
        <taxon>Craniata</taxon>
        <taxon>Vertebrata</taxon>
        <taxon>Euteleostomi</taxon>
        <taxon>Actinopterygii</taxon>
        <taxon>Neopterygii</taxon>
        <taxon>Teleostei</taxon>
        <taxon>Ostariophysi</taxon>
        <taxon>Siluriformes</taxon>
        <taxon>Pangasiidae</taxon>
        <taxon>Pangasianodon</taxon>
    </lineage>
</organism>
<dbReference type="EMBL" id="VFJC01000025">
    <property type="protein sequence ID" value="KAB5528243.1"/>
    <property type="molecule type" value="Genomic_DNA"/>
</dbReference>
<gene>
    <name evidence="2" type="ORF">PHYPO_G00138070</name>
</gene>
<feature type="compositionally biased region" description="Polar residues" evidence="1">
    <location>
        <begin position="93"/>
        <end position="105"/>
    </location>
</feature>
<feature type="region of interest" description="Disordered" evidence="1">
    <location>
        <begin position="1"/>
        <end position="105"/>
    </location>
</feature>
<protein>
    <submittedName>
        <fullName evidence="2">Uncharacterized protein</fullName>
    </submittedName>
</protein>
<accession>A0A5N5KD23</accession>
<dbReference type="Proteomes" id="UP000327468">
    <property type="component" value="Chromosome 24"/>
</dbReference>
<feature type="compositionally biased region" description="Polar residues" evidence="1">
    <location>
        <begin position="1"/>
        <end position="26"/>
    </location>
</feature>
<proteinExistence type="predicted"/>
<dbReference type="AlphaFoldDB" id="A0A5N5KD23"/>
<reference evidence="2 3" key="1">
    <citation type="submission" date="2019-06" db="EMBL/GenBank/DDBJ databases">
        <title>A chromosome-scale genome assembly of the striped catfish, Pangasianodon hypophthalmus.</title>
        <authorList>
            <person name="Wen M."/>
            <person name="Zahm M."/>
            <person name="Roques C."/>
            <person name="Cabau C."/>
            <person name="Klopp C."/>
            <person name="Donnadieu C."/>
            <person name="Jouanno E."/>
            <person name="Avarre J.-C."/>
            <person name="Campet M."/>
            <person name="Ha T.T.T."/>
            <person name="Dugue R."/>
            <person name="Lampietro C."/>
            <person name="Louis A."/>
            <person name="Herpin A."/>
            <person name="Echchiki A."/>
            <person name="Berthelot C."/>
            <person name="Parey E."/>
            <person name="Roest-Crollius H."/>
            <person name="Braasch I."/>
            <person name="Postlethwait J."/>
            <person name="Bobe J."/>
            <person name="Montfort J."/>
            <person name="Bouchez O."/>
            <person name="Begum T."/>
            <person name="Schartl M."/>
            <person name="Guiguen Y."/>
        </authorList>
    </citation>
    <scope>NUCLEOTIDE SEQUENCE [LARGE SCALE GENOMIC DNA]</scope>
    <source>
        <strain evidence="2 3">Indonesia</strain>
        <tissue evidence="2">Blood</tissue>
    </source>
</reference>
<name>A0A5N5KD23_PANHP</name>
<keyword evidence="3" id="KW-1185">Reference proteome</keyword>
<evidence type="ECO:0000256" key="1">
    <source>
        <dbReference type="SAM" id="MobiDB-lite"/>
    </source>
</evidence>
<evidence type="ECO:0000313" key="2">
    <source>
        <dbReference type="EMBL" id="KAB5528243.1"/>
    </source>
</evidence>
<sequence length="105" mass="11307">MDHRSQSPSSENKENPQAVTHNPSDQASRESDHAGTPSASCESSGRRFRSVEEAREKLKFILGASEDNSSDDEASTSAKSHIRRGSDAPEATLQDTGASQTTSMR</sequence>
<evidence type="ECO:0000313" key="3">
    <source>
        <dbReference type="Proteomes" id="UP000327468"/>
    </source>
</evidence>